<dbReference type="InterPro" id="IPR013216">
    <property type="entry name" value="Methyltransf_11"/>
</dbReference>
<dbReference type="Proteomes" id="UP000310636">
    <property type="component" value="Unassembled WGS sequence"/>
</dbReference>
<dbReference type="AlphaFoldDB" id="A0A4S4BEL3"/>
<evidence type="ECO:0000313" key="2">
    <source>
        <dbReference type="EMBL" id="THF72610.1"/>
    </source>
</evidence>
<dbReference type="GO" id="GO:0008757">
    <property type="term" value="F:S-adenosylmethionine-dependent methyltransferase activity"/>
    <property type="evidence" value="ECO:0007669"/>
    <property type="project" value="InterPro"/>
</dbReference>
<evidence type="ECO:0000259" key="1">
    <source>
        <dbReference type="Pfam" id="PF08241"/>
    </source>
</evidence>
<keyword evidence="2" id="KW-0489">Methyltransferase</keyword>
<evidence type="ECO:0000313" key="3">
    <source>
        <dbReference type="Proteomes" id="UP000310636"/>
    </source>
</evidence>
<dbReference type="SUPFAM" id="SSF53335">
    <property type="entry name" value="S-adenosyl-L-methionine-dependent methyltransferases"/>
    <property type="match status" value="1"/>
</dbReference>
<organism evidence="2 3">
    <name type="scientific">Cohnella fermenti</name>
    <dbReference type="NCBI Taxonomy" id="2565925"/>
    <lineage>
        <taxon>Bacteria</taxon>
        <taxon>Bacillati</taxon>
        <taxon>Bacillota</taxon>
        <taxon>Bacilli</taxon>
        <taxon>Bacillales</taxon>
        <taxon>Paenibacillaceae</taxon>
        <taxon>Cohnella</taxon>
    </lineage>
</organism>
<proteinExistence type="predicted"/>
<dbReference type="EMBL" id="SSOB01000077">
    <property type="protein sequence ID" value="THF72610.1"/>
    <property type="molecule type" value="Genomic_DNA"/>
</dbReference>
<dbReference type="Gene3D" id="3.40.50.150">
    <property type="entry name" value="Vaccinia Virus protein VP39"/>
    <property type="match status" value="1"/>
</dbReference>
<dbReference type="GO" id="GO:0032259">
    <property type="term" value="P:methylation"/>
    <property type="evidence" value="ECO:0007669"/>
    <property type="project" value="UniProtKB-KW"/>
</dbReference>
<keyword evidence="3" id="KW-1185">Reference proteome</keyword>
<dbReference type="OrthoDB" id="43862at2"/>
<dbReference type="InterPro" id="IPR029063">
    <property type="entry name" value="SAM-dependent_MTases_sf"/>
</dbReference>
<protein>
    <submittedName>
        <fullName evidence="2">Methyltransferase domain-containing protein</fullName>
    </submittedName>
</protein>
<name>A0A4S4BEL3_9BACL</name>
<dbReference type="Pfam" id="PF08241">
    <property type="entry name" value="Methyltransf_11"/>
    <property type="match status" value="1"/>
</dbReference>
<sequence length="261" mass="29351">MNSKSLDYEKMPGHWLLASLGKKVLRPGGLEMTRHMLGSLNVNERDVVVEFAPGLGVTAQMTLRHNPGEYIGIEQDEAAASSVRQYLWGERRSCIVASAEHTGLPDGSASIIYGEAMLTMQAPVQKQRIISEAKRLLRPGGKYAIHEMCLFPDDLDAKKKEGIQKDLSQSIRVNARPLTVSEWKQLLEEHGFRITNVKTAPMHLLRPRRMIQDEGLGGVLRIVSNVIRNPRARKRVLGMRRQFLKHGRYLQAVTLTAEIPE</sequence>
<keyword evidence="2" id="KW-0808">Transferase</keyword>
<accession>A0A4S4BEL3</accession>
<reference evidence="2 3" key="1">
    <citation type="submission" date="2019-04" db="EMBL/GenBank/DDBJ databases">
        <title>Cohnella sp. nov. isolated from preserved vegetables.</title>
        <authorList>
            <person name="Lin S.-Y."/>
            <person name="Hung M.-H."/>
            <person name="Young C.-C."/>
        </authorList>
    </citation>
    <scope>NUCLEOTIDE SEQUENCE [LARGE SCALE GENOMIC DNA]</scope>
    <source>
        <strain evidence="2 3">CC-MHH1044</strain>
    </source>
</reference>
<gene>
    <name evidence="2" type="ORF">E6C55_32555</name>
</gene>
<comment type="caution">
    <text evidence="2">The sequence shown here is derived from an EMBL/GenBank/DDBJ whole genome shotgun (WGS) entry which is preliminary data.</text>
</comment>
<feature type="domain" description="Methyltransferase type 11" evidence="1">
    <location>
        <begin position="50"/>
        <end position="145"/>
    </location>
</feature>
<dbReference type="CDD" id="cd02440">
    <property type="entry name" value="AdoMet_MTases"/>
    <property type="match status" value="1"/>
</dbReference>
<dbReference type="RefSeq" id="WP_136374006.1">
    <property type="nucleotide sequence ID" value="NZ_SSOB01000077.1"/>
</dbReference>